<evidence type="ECO:0000256" key="13">
    <source>
        <dbReference type="PIRNR" id="PIRNR002811"/>
    </source>
</evidence>
<dbReference type="InterPro" id="IPR036977">
    <property type="entry name" value="DNA_primase_Znf_CHC2"/>
</dbReference>
<evidence type="ECO:0000256" key="14">
    <source>
        <dbReference type="PIRSR" id="PIRSR002811-1"/>
    </source>
</evidence>
<gene>
    <name evidence="12" type="primary">dnaG</name>
    <name evidence="16" type="ORF">ACD_78C00201G0005</name>
</gene>
<comment type="cofactor">
    <cofactor evidence="12 13 14">
        <name>Zn(2+)</name>
        <dbReference type="ChEBI" id="CHEBI:29105"/>
    </cofactor>
    <text evidence="12 13 14">Binds 1 zinc ion per monomer.</text>
</comment>
<keyword evidence="2 12" id="KW-0639">Primosome</keyword>
<dbReference type="PROSITE" id="PS50880">
    <property type="entry name" value="TOPRIM"/>
    <property type="match status" value="1"/>
</dbReference>
<keyword evidence="9" id="KW-0460">Magnesium</keyword>
<dbReference type="EMBL" id="AMFJ01034201">
    <property type="protein sequence ID" value="EKD29950.1"/>
    <property type="molecule type" value="Genomic_DNA"/>
</dbReference>
<dbReference type="InterPro" id="IPR037068">
    <property type="entry name" value="DNA_primase_core_N_sf"/>
</dbReference>
<dbReference type="EC" id="2.7.7.101" evidence="12"/>
<feature type="zinc finger region" description="CHC2-type" evidence="12 14">
    <location>
        <begin position="34"/>
        <end position="58"/>
    </location>
</feature>
<dbReference type="GO" id="GO:0000428">
    <property type="term" value="C:DNA-directed RNA polymerase complex"/>
    <property type="evidence" value="ECO:0007669"/>
    <property type="project" value="UniProtKB-KW"/>
</dbReference>
<keyword evidence="8 12" id="KW-0862">Zinc</keyword>
<dbReference type="Gene3D" id="3.90.580.10">
    <property type="entry name" value="Zinc finger, CHC2-type domain"/>
    <property type="match status" value="1"/>
</dbReference>
<dbReference type="SMART" id="SM00493">
    <property type="entry name" value="TOPRIM"/>
    <property type="match status" value="1"/>
</dbReference>
<dbReference type="Pfam" id="PF13155">
    <property type="entry name" value="Toprim_2"/>
    <property type="match status" value="1"/>
</dbReference>
<dbReference type="GO" id="GO:0003677">
    <property type="term" value="F:DNA binding"/>
    <property type="evidence" value="ECO:0007669"/>
    <property type="project" value="UniProtKB-KW"/>
</dbReference>
<dbReference type="GO" id="GO:0006269">
    <property type="term" value="P:DNA replication, synthesis of primer"/>
    <property type="evidence" value="ECO:0007669"/>
    <property type="project" value="UniProtKB-UniRule"/>
</dbReference>
<accession>K1XHX8</accession>
<evidence type="ECO:0000256" key="2">
    <source>
        <dbReference type="ARBA" id="ARBA00022515"/>
    </source>
</evidence>
<comment type="caution">
    <text evidence="16">The sequence shown here is derived from an EMBL/GenBank/DDBJ whole genome shotgun (WGS) entry which is preliminary data.</text>
</comment>
<dbReference type="SUPFAM" id="SSF57783">
    <property type="entry name" value="Zinc beta-ribbon"/>
    <property type="match status" value="1"/>
</dbReference>
<dbReference type="InterPro" id="IPR006295">
    <property type="entry name" value="DNA_primase_DnaG"/>
</dbReference>
<keyword evidence="3 12" id="KW-0808">Transferase</keyword>
<dbReference type="InterPro" id="IPR034151">
    <property type="entry name" value="TOPRIM_DnaG_bac"/>
</dbReference>
<evidence type="ECO:0000256" key="7">
    <source>
        <dbReference type="ARBA" id="ARBA00022771"/>
    </source>
</evidence>
<dbReference type="InterPro" id="IPR002694">
    <property type="entry name" value="Znf_CHC2"/>
</dbReference>
<keyword evidence="7 12" id="KW-0863">Zinc-finger</keyword>
<dbReference type="GO" id="GO:0008270">
    <property type="term" value="F:zinc ion binding"/>
    <property type="evidence" value="ECO:0007669"/>
    <property type="project" value="UniProtKB-UniRule"/>
</dbReference>
<organism evidence="16">
    <name type="scientific">uncultured bacterium</name>
    <name type="common">gcode 4</name>
    <dbReference type="NCBI Taxonomy" id="1234023"/>
    <lineage>
        <taxon>Bacteria</taxon>
        <taxon>environmental samples</taxon>
    </lineage>
</organism>
<evidence type="ECO:0000256" key="3">
    <source>
        <dbReference type="ARBA" id="ARBA00022679"/>
    </source>
</evidence>
<dbReference type="Gene3D" id="3.40.1360.10">
    <property type="match status" value="1"/>
</dbReference>
<dbReference type="CDD" id="cd03364">
    <property type="entry name" value="TOPRIM_DnaG_primases"/>
    <property type="match status" value="1"/>
</dbReference>
<comment type="subunit">
    <text evidence="12">Monomer. Interacts with DnaB.</text>
</comment>
<dbReference type="InterPro" id="IPR030846">
    <property type="entry name" value="DnaG_bac"/>
</dbReference>
<evidence type="ECO:0000256" key="9">
    <source>
        <dbReference type="ARBA" id="ARBA00022842"/>
    </source>
</evidence>
<evidence type="ECO:0000256" key="4">
    <source>
        <dbReference type="ARBA" id="ARBA00022695"/>
    </source>
</evidence>
<dbReference type="Pfam" id="PF10410">
    <property type="entry name" value="DnaB_bind"/>
    <property type="match status" value="1"/>
</dbReference>
<evidence type="ECO:0000256" key="11">
    <source>
        <dbReference type="ARBA" id="ARBA00023163"/>
    </source>
</evidence>
<dbReference type="InterPro" id="IPR050219">
    <property type="entry name" value="DnaG_primase"/>
</dbReference>
<dbReference type="InterPro" id="IPR006171">
    <property type="entry name" value="TOPRIM_dom"/>
</dbReference>
<dbReference type="SMART" id="SM00400">
    <property type="entry name" value="ZnF_CHCC"/>
    <property type="match status" value="1"/>
</dbReference>
<comment type="function">
    <text evidence="12 13">RNA polymerase that catalyzes the synthesis of short RNA molecules used as primers for DNA polymerase during DNA replication.</text>
</comment>
<dbReference type="InterPro" id="IPR019475">
    <property type="entry name" value="DNA_primase_DnaB-bd"/>
</dbReference>
<sequence length="562" mass="64362">MSISQEIESKINIVELAGRYIQMKKAGVNYKALCPFHSEKTASFVISPVKNLAYCFSCHHGGGPIRFLMEIEKIEFSEALHILAKEAGVELKTDYYKERGEKTGDVYDMYRIATDFYHEEICREENIEKLNYLLNRGISQETIDRFKLGYSGNPRELFARLKEKGFTEQGIIDSGIFVGPGRDKFYGRIIFPIANFAGHTVAFTGRITGQWEPKYLNSPVSDIFNKSAILYGFHLAKSTIAKEQSAIIVEGQMDTVALHQAGITNTVGISGTALTKEHIALIKRFTKKLYLCLDGDKAGIEATFKSLENLYNEDLDIYIISLPDAKDPDEFIKSGGDFRGETRKALTPIAFYIKEWAKKYDIAEMTGKKAIWEELKKMLKHIRNPIEIDAYIREIGKILNLSTDVLYSELKSFREKRVIEEVKKKDGFEVTELIAGYIGLYGFFNLFLEKFQYTIQDGMFIPSFFVIKNVLERKDASEKHEGIDWDRLAAIEFSIEEENTLLSQDTIALKFIELVNYLNKVCFEQEKKNLLTDIDPNSNEYMTRHRELQEKAKNMGIKVNRG</sequence>
<dbReference type="GO" id="GO:0005737">
    <property type="term" value="C:cytoplasm"/>
    <property type="evidence" value="ECO:0007669"/>
    <property type="project" value="TreeGrafter"/>
</dbReference>
<evidence type="ECO:0000256" key="10">
    <source>
        <dbReference type="ARBA" id="ARBA00023125"/>
    </source>
</evidence>
<dbReference type="HAMAP" id="MF_00974">
    <property type="entry name" value="DNA_primase_DnaG"/>
    <property type="match status" value="1"/>
</dbReference>
<evidence type="ECO:0000313" key="16">
    <source>
        <dbReference type="EMBL" id="EKD29950.1"/>
    </source>
</evidence>
<dbReference type="InterPro" id="IPR013264">
    <property type="entry name" value="DNAG_N"/>
</dbReference>
<dbReference type="PANTHER" id="PTHR30313">
    <property type="entry name" value="DNA PRIMASE"/>
    <property type="match status" value="1"/>
</dbReference>
<evidence type="ECO:0000256" key="8">
    <source>
        <dbReference type="ARBA" id="ARBA00022833"/>
    </source>
</evidence>
<keyword evidence="11 12" id="KW-0804">Transcription</keyword>
<comment type="catalytic activity">
    <reaction evidence="12">
        <text>ssDNA + n NTP = ssDNA/pppN(pN)n-1 hybrid + (n-1) diphosphate.</text>
        <dbReference type="EC" id="2.7.7.101"/>
    </reaction>
</comment>
<evidence type="ECO:0000259" key="15">
    <source>
        <dbReference type="PROSITE" id="PS50880"/>
    </source>
</evidence>
<dbReference type="Pfam" id="PF01807">
    <property type="entry name" value="Zn_ribbon_DnaG"/>
    <property type="match status" value="1"/>
</dbReference>
<dbReference type="GO" id="GO:1990077">
    <property type="term" value="C:primosome complex"/>
    <property type="evidence" value="ECO:0007669"/>
    <property type="project" value="UniProtKB-KW"/>
</dbReference>
<keyword evidence="1 12" id="KW-0240">DNA-directed RNA polymerase</keyword>
<name>K1XHX8_9BACT</name>
<dbReference type="PIRSF" id="PIRSF002811">
    <property type="entry name" value="DnaG"/>
    <property type="match status" value="1"/>
</dbReference>
<keyword evidence="6 12" id="KW-0479">Metal-binding</keyword>
<reference evidence="16" key="1">
    <citation type="journal article" date="2012" name="Science">
        <title>Fermentation, hydrogen, and sulfur metabolism in multiple uncultivated bacterial phyla.</title>
        <authorList>
            <person name="Wrighton K.C."/>
            <person name="Thomas B.C."/>
            <person name="Sharon I."/>
            <person name="Miller C.S."/>
            <person name="Castelle C.J."/>
            <person name="VerBerkmoes N.C."/>
            <person name="Wilkins M.J."/>
            <person name="Hettich R.L."/>
            <person name="Lipton M.S."/>
            <person name="Williams K.H."/>
            <person name="Long P.E."/>
            <person name="Banfield J.F."/>
        </authorList>
    </citation>
    <scope>NUCLEOTIDE SEQUENCE [LARGE SCALE GENOMIC DNA]</scope>
</reference>
<evidence type="ECO:0000256" key="6">
    <source>
        <dbReference type="ARBA" id="ARBA00022723"/>
    </source>
</evidence>
<dbReference type="GO" id="GO:0003899">
    <property type="term" value="F:DNA-directed RNA polymerase activity"/>
    <property type="evidence" value="ECO:0007669"/>
    <property type="project" value="UniProtKB-UniRule"/>
</dbReference>
<feature type="domain" description="Toprim" evidence="15">
    <location>
        <begin position="244"/>
        <end position="323"/>
    </location>
</feature>
<comment type="similarity">
    <text evidence="12 13">Belongs to the DnaG primase family.</text>
</comment>
<comment type="domain">
    <text evidence="12">Contains an N-terminal zinc-binding domain, a central core domain that contains the primase activity, and a C-terminal DnaB-binding domain.</text>
</comment>
<proteinExistence type="inferred from homology"/>
<dbReference type="Pfam" id="PF08275">
    <property type="entry name" value="DNAG_N"/>
    <property type="match status" value="1"/>
</dbReference>
<evidence type="ECO:0000256" key="1">
    <source>
        <dbReference type="ARBA" id="ARBA00022478"/>
    </source>
</evidence>
<evidence type="ECO:0000256" key="5">
    <source>
        <dbReference type="ARBA" id="ARBA00022705"/>
    </source>
</evidence>
<dbReference type="AlphaFoldDB" id="K1XHX8"/>
<dbReference type="SUPFAM" id="SSF56731">
    <property type="entry name" value="DNA primase core"/>
    <property type="match status" value="1"/>
</dbReference>
<dbReference type="PANTHER" id="PTHR30313:SF2">
    <property type="entry name" value="DNA PRIMASE"/>
    <property type="match status" value="1"/>
</dbReference>
<dbReference type="NCBIfam" id="TIGR01391">
    <property type="entry name" value="dnaG"/>
    <property type="match status" value="1"/>
</dbReference>
<dbReference type="Gene3D" id="3.90.980.10">
    <property type="entry name" value="DNA primase, catalytic core, N-terminal domain"/>
    <property type="match status" value="1"/>
</dbReference>
<evidence type="ECO:0000256" key="12">
    <source>
        <dbReference type="HAMAP-Rule" id="MF_00974"/>
    </source>
</evidence>
<keyword evidence="5 12" id="KW-0235">DNA replication</keyword>
<protein>
    <recommendedName>
        <fullName evidence="12 13">DNA primase</fullName>
        <ecNumber evidence="12">2.7.7.101</ecNumber>
    </recommendedName>
</protein>
<keyword evidence="10 12" id="KW-0238">DNA-binding</keyword>
<keyword evidence="4 12" id="KW-0548">Nucleotidyltransferase</keyword>